<dbReference type="InterPro" id="IPR012675">
    <property type="entry name" value="Beta-grasp_dom_sf"/>
</dbReference>
<reference evidence="4 5" key="1">
    <citation type="submission" date="2019-09" db="EMBL/GenBank/DDBJ databases">
        <authorList>
            <person name="Depoorter E."/>
        </authorList>
    </citation>
    <scope>NUCLEOTIDE SEQUENCE [LARGE SCALE GENOMIC DNA]</scope>
    <source>
        <strain evidence="4">R-18109</strain>
    </source>
</reference>
<dbReference type="InterPro" id="IPR036010">
    <property type="entry name" value="2Fe-2S_ferredoxin-like_sf"/>
</dbReference>
<dbReference type="SUPFAM" id="SSF50475">
    <property type="entry name" value="FMN-binding split barrel"/>
    <property type="match status" value="1"/>
</dbReference>
<dbReference type="SUPFAM" id="SSF63380">
    <property type="entry name" value="Riboflavin synthase domain-like"/>
    <property type="match status" value="1"/>
</dbReference>
<dbReference type="InterPro" id="IPR017927">
    <property type="entry name" value="FAD-bd_FR_type"/>
</dbReference>
<evidence type="ECO:0000313" key="5">
    <source>
        <dbReference type="Proteomes" id="UP000494260"/>
    </source>
</evidence>
<accession>A0A6P2SVZ3</accession>
<dbReference type="GO" id="GO:0016491">
    <property type="term" value="F:oxidoreductase activity"/>
    <property type="evidence" value="ECO:0007669"/>
    <property type="project" value="InterPro"/>
</dbReference>
<dbReference type="PROSITE" id="PS51085">
    <property type="entry name" value="2FE2S_FER_2"/>
    <property type="match status" value="1"/>
</dbReference>
<dbReference type="Gene3D" id="3.40.50.80">
    <property type="entry name" value="Nucleotide-binding domain of ferredoxin-NADP reductase (FNR) module"/>
    <property type="match status" value="1"/>
</dbReference>
<dbReference type="Proteomes" id="UP000494260">
    <property type="component" value="Unassembled WGS sequence"/>
</dbReference>
<dbReference type="InterPro" id="IPR017938">
    <property type="entry name" value="Riboflavin_synthase-like_b-brl"/>
</dbReference>
<protein>
    <submittedName>
        <fullName evidence="4">Pyridoxamine 5'-phosphate oxidase</fullName>
    </submittedName>
</protein>
<dbReference type="CDD" id="cd00207">
    <property type="entry name" value="fer2"/>
    <property type="match status" value="1"/>
</dbReference>
<dbReference type="PROSITE" id="PS51384">
    <property type="entry name" value="FAD_FR"/>
    <property type="match status" value="1"/>
</dbReference>
<dbReference type="PANTHER" id="PTHR42815:SF2">
    <property type="entry name" value="FAD-BINDING, PUTATIVE (AFU_ORTHOLOGUE AFUA_6G07600)-RELATED"/>
    <property type="match status" value="1"/>
</dbReference>
<dbReference type="AlphaFoldDB" id="A0A6P2SVZ3"/>
<dbReference type="SUPFAM" id="SSF54292">
    <property type="entry name" value="2Fe-2S ferredoxin-like"/>
    <property type="match status" value="1"/>
</dbReference>
<dbReference type="InterPro" id="IPR039261">
    <property type="entry name" value="FNR_nucleotide-bd"/>
</dbReference>
<dbReference type="PANTHER" id="PTHR42815">
    <property type="entry name" value="FAD-BINDING, PUTATIVE (AFU_ORTHOLOGUE AFUA_6G07600)-RELATED"/>
    <property type="match status" value="1"/>
</dbReference>
<sequence length="723" mass="76801">MNTPTAVVPGWELDAAPFHAGELAVQQRAGVTEAAGSAGRRGIRRFMPDQHRTFFAQLPFFVLGGVDVHGQPWATLRAGAPGFVTSPDARTLRIAARALPGDPLAGAWQPGAPLGGLGIEFDTRRRNRVNGVVRAIDGDALTIAVEQSFGNCAKYIQGRKPTFVAREVDASARPDVSDALNDADRALLAQADTFFVASANTSADAGAARGADVSHRGGMPGFVRVDDARTLTTPDFSGNRFFNTLGNLQQDPRAGLLFVDFDNGDLLYVAARAEIVWDGPLVASFDGAQRVVRFHVREVRRMHAVLPFRWSVVERAPQFAAMAAGAGANAGAGAGAVVVPSASVSTPESTSTSASASESASESTSTSASASAIASAIASTSAPAWRPLRIARIVDEARAIRSFHFEPVDGGTLPAYEAGQHLTLRVPLPGSDSPAVRSYTLSDAPDGTHYRITVKREGRVSAWLHDHAHAGMTVDAQMPRGRFTFDLASPRPAVLVSAGIGITPMIAMLRRALADDQPSRRVIFVHGAREAADRPFEAALARVAATDERLSLHWFDSHPREGSAAHAGRIDIAQLKRILSFDDYDFYLCGPSAFMRDLYDGLRALNVPDERIRFEAFGPSSVVRSATRTSATPAVASVPVVFRRAGREAAWTPADGTLLEFAEGQRVEVPSECRSGSCGTCATRVLSGAVDYEQAPDAPVEPGCALLCVARPAQGSEPLVLDR</sequence>
<evidence type="ECO:0000259" key="2">
    <source>
        <dbReference type="PROSITE" id="PS51085"/>
    </source>
</evidence>
<dbReference type="Gene3D" id="2.40.30.10">
    <property type="entry name" value="Translation factors"/>
    <property type="match status" value="1"/>
</dbReference>
<feature type="region of interest" description="Disordered" evidence="1">
    <location>
        <begin position="344"/>
        <end position="365"/>
    </location>
</feature>
<dbReference type="GO" id="GO:0051537">
    <property type="term" value="F:2 iron, 2 sulfur cluster binding"/>
    <property type="evidence" value="ECO:0007669"/>
    <property type="project" value="InterPro"/>
</dbReference>
<dbReference type="InterPro" id="IPR001433">
    <property type="entry name" value="OxRdtase_FAD/NAD-bd"/>
</dbReference>
<dbReference type="Pfam" id="PF01243">
    <property type="entry name" value="PNPOx_N"/>
    <property type="match status" value="1"/>
</dbReference>
<evidence type="ECO:0000259" key="3">
    <source>
        <dbReference type="PROSITE" id="PS51384"/>
    </source>
</evidence>
<feature type="domain" description="2Fe-2S ferredoxin-type" evidence="2">
    <location>
        <begin position="636"/>
        <end position="723"/>
    </location>
</feature>
<dbReference type="SUPFAM" id="SSF52343">
    <property type="entry name" value="Ferredoxin reductase-like, C-terminal NADP-linked domain"/>
    <property type="match status" value="1"/>
</dbReference>
<dbReference type="EMBL" id="CABVQH010000002">
    <property type="protein sequence ID" value="VWC53602.1"/>
    <property type="molecule type" value="Genomic_DNA"/>
</dbReference>
<dbReference type="RefSeq" id="WP_174948972.1">
    <property type="nucleotide sequence ID" value="NZ_CABVQH010000002.1"/>
</dbReference>
<dbReference type="InterPro" id="IPR006058">
    <property type="entry name" value="2Fe2S_fd_BS"/>
</dbReference>
<evidence type="ECO:0000313" key="4">
    <source>
        <dbReference type="EMBL" id="VWC53602.1"/>
    </source>
</evidence>
<evidence type="ECO:0000256" key="1">
    <source>
        <dbReference type="SAM" id="MobiDB-lite"/>
    </source>
</evidence>
<dbReference type="PRINTS" id="PR00409">
    <property type="entry name" value="PHDIOXRDTASE"/>
</dbReference>
<dbReference type="Pfam" id="PF00970">
    <property type="entry name" value="FAD_binding_6"/>
    <property type="match status" value="1"/>
</dbReference>
<dbReference type="InterPro" id="IPR001041">
    <property type="entry name" value="2Fe-2S_ferredoxin-type"/>
</dbReference>
<dbReference type="InterPro" id="IPR008333">
    <property type="entry name" value="Cbr1-like_FAD-bd_dom"/>
</dbReference>
<organism evidence="4 5">
    <name type="scientific">Burkholderia lata (strain ATCC 17760 / DSM 23089 / LMG 22485 / NCIMB 9086 / R18194 / 383)</name>
    <dbReference type="NCBI Taxonomy" id="482957"/>
    <lineage>
        <taxon>Bacteria</taxon>
        <taxon>Pseudomonadati</taxon>
        <taxon>Pseudomonadota</taxon>
        <taxon>Betaproteobacteria</taxon>
        <taxon>Burkholderiales</taxon>
        <taxon>Burkholderiaceae</taxon>
        <taxon>Burkholderia</taxon>
        <taxon>Burkholderia cepacia complex</taxon>
    </lineage>
</organism>
<name>A0A6P2SVZ3_BURL3</name>
<dbReference type="InterPro" id="IPR012349">
    <property type="entry name" value="Split_barrel_FMN-bd"/>
</dbReference>
<feature type="domain" description="FAD-binding FR-type" evidence="3">
    <location>
        <begin position="383"/>
        <end position="486"/>
    </location>
</feature>
<dbReference type="InterPro" id="IPR011576">
    <property type="entry name" value="Pyridox_Oxase_N"/>
</dbReference>
<proteinExistence type="predicted"/>
<dbReference type="Gene3D" id="2.30.110.10">
    <property type="entry name" value="Electron Transport, Fmn-binding Protein, Chain A"/>
    <property type="match status" value="1"/>
</dbReference>
<dbReference type="Pfam" id="PF00111">
    <property type="entry name" value="Fer2"/>
    <property type="match status" value="1"/>
</dbReference>
<dbReference type="Gene3D" id="3.10.20.30">
    <property type="match status" value="1"/>
</dbReference>
<dbReference type="PROSITE" id="PS00197">
    <property type="entry name" value="2FE2S_FER_1"/>
    <property type="match status" value="1"/>
</dbReference>
<gene>
    <name evidence="4" type="ORF">BLA18109_00479</name>
</gene>
<dbReference type="Pfam" id="PF00175">
    <property type="entry name" value="NAD_binding_1"/>
    <property type="match status" value="1"/>
</dbReference>
<dbReference type="CDD" id="cd06184">
    <property type="entry name" value="flavohem_like_fad_nad_binding"/>
    <property type="match status" value="1"/>
</dbReference>